<protein>
    <recommendedName>
        <fullName evidence="4">SXP/RAL-2 family protein Ani s 5-like cation-binding domain-containing protein</fullName>
    </recommendedName>
</protein>
<evidence type="ECO:0008006" key="4">
    <source>
        <dbReference type="Google" id="ProtNLM"/>
    </source>
</evidence>
<dbReference type="AlphaFoldDB" id="A0A9P1IDA2"/>
<sequence>MSKTFLFLLGFSVLFLISGTSAEDESSSSSSEELSGGIQRKCILPPCPTLFPWWTRTTRKFTPPIIINRKSAAINQQLFNDVAKQLKSVDQKTAQEIQKIAGIDIKKILEEVFATIFGPNFQQQSVKQELYTKITRELKSVDQKSALEVLTKTGIDIKKLLEQIFGVIFGKGRPQRKSSIVGNNDLENIQYIIDYFSNAEPTGIQRKGSKGGVKGSIFQIFFEIIGDVIRSEIGLNRKSSADLDPKTRQIFEDLAKKILILVKNQNAQS</sequence>
<dbReference type="Proteomes" id="UP001152747">
    <property type="component" value="Unassembled WGS sequence"/>
</dbReference>
<evidence type="ECO:0000313" key="2">
    <source>
        <dbReference type="EMBL" id="CAI5443119.1"/>
    </source>
</evidence>
<proteinExistence type="predicted"/>
<reference evidence="2" key="1">
    <citation type="submission" date="2022-11" db="EMBL/GenBank/DDBJ databases">
        <authorList>
            <person name="Kikuchi T."/>
        </authorList>
    </citation>
    <scope>NUCLEOTIDE SEQUENCE</scope>
    <source>
        <strain evidence="2">PS1010</strain>
    </source>
</reference>
<comment type="caution">
    <text evidence="2">The sequence shown here is derived from an EMBL/GenBank/DDBJ whole genome shotgun (WGS) entry which is preliminary data.</text>
</comment>
<dbReference type="EMBL" id="CANHGI010000002">
    <property type="protein sequence ID" value="CAI5443119.1"/>
    <property type="molecule type" value="Genomic_DNA"/>
</dbReference>
<keyword evidence="1" id="KW-0732">Signal</keyword>
<evidence type="ECO:0000313" key="3">
    <source>
        <dbReference type="Proteomes" id="UP001152747"/>
    </source>
</evidence>
<feature type="chain" id="PRO_5040296460" description="SXP/RAL-2 family protein Ani s 5-like cation-binding domain-containing protein" evidence="1">
    <location>
        <begin position="23"/>
        <end position="269"/>
    </location>
</feature>
<organism evidence="2 3">
    <name type="scientific">Caenorhabditis angaria</name>
    <dbReference type="NCBI Taxonomy" id="860376"/>
    <lineage>
        <taxon>Eukaryota</taxon>
        <taxon>Metazoa</taxon>
        <taxon>Ecdysozoa</taxon>
        <taxon>Nematoda</taxon>
        <taxon>Chromadorea</taxon>
        <taxon>Rhabditida</taxon>
        <taxon>Rhabditina</taxon>
        <taxon>Rhabditomorpha</taxon>
        <taxon>Rhabditoidea</taxon>
        <taxon>Rhabditidae</taxon>
        <taxon>Peloderinae</taxon>
        <taxon>Caenorhabditis</taxon>
    </lineage>
</organism>
<evidence type="ECO:0000256" key="1">
    <source>
        <dbReference type="SAM" id="SignalP"/>
    </source>
</evidence>
<feature type="signal peptide" evidence="1">
    <location>
        <begin position="1"/>
        <end position="22"/>
    </location>
</feature>
<keyword evidence="3" id="KW-1185">Reference proteome</keyword>
<accession>A0A9P1IDA2</accession>
<name>A0A9P1IDA2_9PELO</name>
<gene>
    <name evidence="2" type="ORF">CAMP_LOCUS5756</name>
</gene>